<dbReference type="InterPro" id="IPR036938">
    <property type="entry name" value="PAP2/HPO_sf"/>
</dbReference>
<accession>A0A1E3H1X0</accession>
<evidence type="ECO:0000259" key="2">
    <source>
        <dbReference type="Pfam" id="PF01569"/>
    </source>
</evidence>
<dbReference type="CDD" id="cd03396">
    <property type="entry name" value="PAP2_like_6"/>
    <property type="match status" value="1"/>
</dbReference>
<organism evidence="3 4">
    <name type="scientific">Methylobrevis pamukkalensis</name>
    <dbReference type="NCBI Taxonomy" id="1439726"/>
    <lineage>
        <taxon>Bacteria</taxon>
        <taxon>Pseudomonadati</taxon>
        <taxon>Pseudomonadota</taxon>
        <taxon>Alphaproteobacteria</taxon>
        <taxon>Hyphomicrobiales</taxon>
        <taxon>Pleomorphomonadaceae</taxon>
        <taxon>Methylobrevis</taxon>
    </lineage>
</organism>
<gene>
    <name evidence="3" type="ORF">A6302_02394</name>
</gene>
<keyword evidence="1" id="KW-0472">Membrane</keyword>
<protein>
    <submittedName>
        <fullName evidence="3">PAP2 superfamily protein</fullName>
    </submittedName>
</protein>
<evidence type="ECO:0000256" key="1">
    <source>
        <dbReference type="SAM" id="Phobius"/>
    </source>
</evidence>
<dbReference type="EMBL" id="MCRJ01000055">
    <property type="protein sequence ID" value="ODN70302.1"/>
    <property type="molecule type" value="Genomic_DNA"/>
</dbReference>
<name>A0A1E3H1X0_9HYPH</name>
<feature type="transmembrane region" description="Helical" evidence="1">
    <location>
        <begin position="44"/>
        <end position="63"/>
    </location>
</feature>
<evidence type="ECO:0000313" key="3">
    <source>
        <dbReference type="EMBL" id="ODN70302.1"/>
    </source>
</evidence>
<dbReference type="AlphaFoldDB" id="A0A1E3H1X0"/>
<reference evidence="3 4" key="1">
    <citation type="submission" date="2016-07" db="EMBL/GenBank/DDBJ databases">
        <title>Draft Genome Sequence of Methylobrevis pamukkalensis PK2.</title>
        <authorList>
            <person name="Vasilenko O.V."/>
            <person name="Doronina N.V."/>
            <person name="Shmareva M.N."/>
            <person name="Tarlachkov S.V."/>
            <person name="Mustakhimov I."/>
            <person name="Trotsenko Y.A."/>
        </authorList>
    </citation>
    <scope>NUCLEOTIDE SEQUENCE [LARGE SCALE GENOMIC DNA]</scope>
    <source>
        <strain evidence="3 4">PK2</strain>
    </source>
</reference>
<feature type="transmembrane region" description="Helical" evidence="1">
    <location>
        <begin position="182"/>
        <end position="202"/>
    </location>
</feature>
<dbReference type="Pfam" id="PF01569">
    <property type="entry name" value="PAP2"/>
    <property type="match status" value="1"/>
</dbReference>
<dbReference type="InterPro" id="IPR000326">
    <property type="entry name" value="PAP2/HPO"/>
</dbReference>
<feature type="transmembrane region" description="Helical" evidence="1">
    <location>
        <begin position="101"/>
        <end position="119"/>
    </location>
</feature>
<sequence length="268" mass="29271">MRSFGKTARESLVARPALWLAVATLLASALFILHPRIDLDVARLFFRDGTGFPLAQLPFFISLRRLGQAVSRLMAVLPVAALLVPFLFAGARFVFPPRAALFLITSMLLGPGLVVNLLLKGYVGRARPNEIVDFGGSLDFSRAWEIVDHCAWNCSFVSAEAAASMQLVALAFVVPPHWRRPVAIGALLFCLVMSVNRMAFGGHFLSDVVVAWLLTLWVMFAVHAVIYRADGPFTDAAIAGTLERAGTWTKGMLGGIGGRVRRYVAIFR</sequence>
<dbReference type="SUPFAM" id="SSF48317">
    <property type="entry name" value="Acid phosphatase/Vanadium-dependent haloperoxidase"/>
    <property type="match status" value="1"/>
</dbReference>
<proteinExistence type="predicted"/>
<dbReference type="Proteomes" id="UP000094622">
    <property type="component" value="Unassembled WGS sequence"/>
</dbReference>
<evidence type="ECO:0000313" key="4">
    <source>
        <dbReference type="Proteomes" id="UP000094622"/>
    </source>
</evidence>
<feature type="domain" description="Phosphatidic acid phosphatase type 2/haloperoxidase" evidence="2">
    <location>
        <begin position="100"/>
        <end position="227"/>
    </location>
</feature>
<keyword evidence="1" id="KW-0812">Transmembrane</keyword>
<keyword evidence="4" id="KW-1185">Reference proteome</keyword>
<comment type="caution">
    <text evidence="3">The sequence shown here is derived from an EMBL/GenBank/DDBJ whole genome shotgun (WGS) entry which is preliminary data.</text>
</comment>
<feature type="transmembrane region" description="Helical" evidence="1">
    <location>
        <begin position="75"/>
        <end position="95"/>
    </location>
</feature>
<dbReference type="Gene3D" id="1.20.144.10">
    <property type="entry name" value="Phosphatidic acid phosphatase type 2/haloperoxidase"/>
    <property type="match status" value="1"/>
</dbReference>
<feature type="transmembrane region" description="Helical" evidence="1">
    <location>
        <begin position="208"/>
        <end position="227"/>
    </location>
</feature>
<keyword evidence="1" id="KW-1133">Transmembrane helix</keyword>
<feature type="transmembrane region" description="Helical" evidence="1">
    <location>
        <begin position="12"/>
        <end position="32"/>
    </location>
</feature>